<organism evidence="2 3">
    <name type="scientific">Nocardioides ginsengisoli</name>
    <dbReference type="NCBI Taxonomy" id="363868"/>
    <lineage>
        <taxon>Bacteria</taxon>
        <taxon>Bacillati</taxon>
        <taxon>Actinomycetota</taxon>
        <taxon>Actinomycetes</taxon>
        <taxon>Propionibacteriales</taxon>
        <taxon>Nocardioidaceae</taxon>
        <taxon>Nocardioides</taxon>
    </lineage>
</organism>
<dbReference type="Proteomes" id="UP001597229">
    <property type="component" value="Unassembled WGS sequence"/>
</dbReference>
<feature type="transmembrane region" description="Helical" evidence="1">
    <location>
        <begin position="262"/>
        <end position="283"/>
    </location>
</feature>
<feature type="transmembrane region" description="Helical" evidence="1">
    <location>
        <begin position="50"/>
        <end position="70"/>
    </location>
</feature>
<sequence length="659" mass="68814">MTQPALPPPQPRRSRWPDLVDGVIDGGVVAFAVWTLVYEVVLARGGSLWWAGWPWLVLAAALAAGGAVTAHRLRTPDDDEEPPEPGRHRLPLTIGLVVALAVVILLRAAVGYTVLALVSAVVIVVHLAPWLRRRAHAAGRPLDVPGWQHGIAALVSLGLGALASFINHPNADDVFYVNRATWIAQHGTVLQRDTMFGPGRLASADRGGLETPSIEALQGVLAHTFGVTAPTVAYLVCVPVLSALVGWIGWRLLREWAPRRALLAFVTGVVFLLASAQSMVGRFSIDRIWQGKVIAVAVLLPLIWLCLSKLANRPRLRELALLLAAGIALVGLTTTSALVGPVVVGAALVAAAVLRSKGLLLGAVCLAVGPAGNALAQKMTSAAIGDPSVVPATPAETFVIAFGVVGVMALIGYGAAVLGVTLVRGPAAVVIGCGALATAATLLPGILDAADAVTGAGPVVWRLAITLPVWVLVGLLVTVPLPGRVVGLVVPVATAVALVVAVTLGGRWLWSSAAGVDLTARPVWKVDQQALTDVRAAERLSVPPGLWLLPPQQMEILAISKVGPFAVVPRDFYLPNVTDPAVHVDERHILYRLVHGEVVSVPRVRDALGLLDVSLACVPADDAEAVRVLIAAVGDSSLRQVGSMRCHVSRAGRRPGRAT</sequence>
<feature type="transmembrane region" description="Helical" evidence="1">
    <location>
        <begin position="397"/>
        <end position="421"/>
    </location>
</feature>
<evidence type="ECO:0000313" key="3">
    <source>
        <dbReference type="Proteomes" id="UP001597229"/>
    </source>
</evidence>
<feature type="transmembrane region" description="Helical" evidence="1">
    <location>
        <begin position="459"/>
        <end position="479"/>
    </location>
</feature>
<feature type="transmembrane region" description="Helical" evidence="1">
    <location>
        <begin position="231"/>
        <end position="250"/>
    </location>
</feature>
<feature type="transmembrane region" description="Helical" evidence="1">
    <location>
        <begin position="112"/>
        <end position="131"/>
    </location>
</feature>
<evidence type="ECO:0000313" key="2">
    <source>
        <dbReference type="EMBL" id="MFD1247510.1"/>
    </source>
</evidence>
<dbReference type="RefSeq" id="WP_367920776.1">
    <property type="nucleotide sequence ID" value="NZ_BAABAC010000037.1"/>
</dbReference>
<feature type="transmembrane region" description="Helical" evidence="1">
    <location>
        <begin position="319"/>
        <end position="352"/>
    </location>
</feature>
<evidence type="ECO:0000256" key="1">
    <source>
        <dbReference type="SAM" id="Phobius"/>
    </source>
</evidence>
<protein>
    <submittedName>
        <fullName evidence="2">DUF6077 domain-containing protein</fullName>
    </submittedName>
</protein>
<dbReference type="EMBL" id="JBHTLX010000008">
    <property type="protein sequence ID" value="MFD1247510.1"/>
    <property type="molecule type" value="Genomic_DNA"/>
</dbReference>
<feature type="transmembrane region" description="Helical" evidence="1">
    <location>
        <begin position="289"/>
        <end position="307"/>
    </location>
</feature>
<keyword evidence="1" id="KW-0472">Membrane</keyword>
<feature type="transmembrane region" description="Helical" evidence="1">
    <location>
        <begin position="427"/>
        <end position="447"/>
    </location>
</feature>
<dbReference type="InterPro" id="IPR045723">
    <property type="entry name" value="DUF6077"/>
</dbReference>
<comment type="caution">
    <text evidence="2">The sequence shown here is derived from an EMBL/GenBank/DDBJ whole genome shotgun (WGS) entry which is preliminary data.</text>
</comment>
<gene>
    <name evidence="2" type="ORF">ACFQ3F_06895</name>
</gene>
<proteinExistence type="predicted"/>
<keyword evidence="1" id="KW-0812">Transmembrane</keyword>
<keyword evidence="3" id="KW-1185">Reference proteome</keyword>
<name>A0ABW3VXL0_9ACTN</name>
<feature type="transmembrane region" description="Helical" evidence="1">
    <location>
        <begin position="19"/>
        <end position="38"/>
    </location>
</feature>
<feature type="transmembrane region" description="Helical" evidence="1">
    <location>
        <begin position="151"/>
        <end position="168"/>
    </location>
</feature>
<accession>A0ABW3VXL0</accession>
<keyword evidence="1" id="KW-1133">Transmembrane helix</keyword>
<reference evidence="3" key="1">
    <citation type="journal article" date="2019" name="Int. J. Syst. Evol. Microbiol.">
        <title>The Global Catalogue of Microorganisms (GCM) 10K type strain sequencing project: providing services to taxonomists for standard genome sequencing and annotation.</title>
        <authorList>
            <consortium name="The Broad Institute Genomics Platform"/>
            <consortium name="The Broad Institute Genome Sequencing Center for Infectious Disease"/>
            <person name="Wu L."/>
            <person name="Ma J."/>
        </authorList>
    </citation>
    <scope>NUCLEOTIDE SEQUENCE [LARGE SCALE GENOMIC DNA]</scope>
    <source>
        <strain evidence="3">CCUG 52478</strain>
    </source>
</reference>
<dbReference type="Pfam" id="PF19554">
    <property type="entry name" value="DUF6077"/>
    <property type="match status" value="1"/>
</dbReference>
<feature type="transmembrane region" description="Helical" evidence="1">
    <location>
        <begin position="485"/>
        <end position="504"/>
    </location>
</feature>